<sequence>MHARFRRKWVSLPFPLAPASHRPMATSSHESYKSAMALLWRGKEAYEEPSAGPCSVLAPGLAGRLVSPLLPVYHGDVQESLWQDRLKPRISALRQSGAFKSSSSQPPAKNAGREKFLDYGNVPVPYGMGIIAPTMDTVKASHVSWKLLERRNVSSCGRTEHTMGTLASSRCPRHKGDDRFLVRVTAAIGECPLHHEDFSGVPVTFMAMSKLCD</sequence>
<evidence type="ECO:0000313" key="2">
    <source>
        <dbReference type="Proteomes" id="UP000821866"/>
    </source>
</evidence>
<dbReference type="Proteomes" id="UP000821866">
    <property type="component" value="Chromosome 1"/>
</dbReference>
<organism evidence="1 2">
    <name type="scientific">Rhipicephalus microplus</name>
    <name type="common">Cattle tick</name>
    <name type="synonym">Boophilus microplus</name>
    <dbReference type="NCBI Taxonomy" id="6941"/>
    <lineage>
        <taxon>Eukaryota</taxon>
        <taxon>Metazoa</taxon>
        <taxon>Ecdysozoa</taxon>
        <taxon>Arthropoda</taxon>
        <taxon>Chelicerata</taxon>
        <taxon>Arachnida</taxon>
        <taxon>Acari</taxon>
        <taxon>Parasitiformes</taxon>
        <taxon>Ixodida</taxon>
        <taxon>Ixodoidea</taxon>
        <taxon>Ixodidae</taxon>
        <taxon>Rhipicephalinae</taxon>
        <taxon>Rhipicephalus</taxon>
        <taxon>Boophilus</taxon>
    </lineage>
</organism>
<reference evidence="1" key="1">
    <citation type="journal article" date="2020" name="Cell">
        <title>Large-Scale Comparative Analyses of Tick Genomes Elucidate Their Genetic Diversity and Vector Capacities.</title>
        <authorList>
            <consortium name="Tick Genome and Microbiome Consortium (TIGMIC)"/>
            <person name="Jia N."/>
            <person name="Wang J."/>
            <person name="Shi W."/>
            <person name="Du L."/>
            <person name="Sun Y."/>
            <person name="Zhan W."/>
            <person name="Jiang J.F."/>
            <person name="Wang Q."/>
            <person name="Zhang B."/>
            <person name="Ji P."/>
            <person name="Bell-Sakyi L."/>
            <person name="Cui X.M."/>
            <person name="Yuan T.T."/>
            <person name="Jiang B.G."/>
            <person name="Yang W.F."/>
            <person name="Lam T.T."/>
            <person name="Chang Q.C."/>
            <person name="Ding S.J."/>
            <person name="Wang X.J."/>
            <person name="Zhu J.G."/>
            <person name="Ruan X.D."/>
            <person name="Zhao L."/>
            <person name="Wei J.T."/>
            <person name="Ye R.Z."/>
            <person name="Que T.C."/>
            <person name="Du C.H."/>
            <person name="Zhou Y.H."/>
            <person name="Cheng J.X."/>
            <person name="Dai P.F."/>
            <person name="Guo W.B."/>
            <person name="Han X.H."/>
            <person name="Huang E.J."/>
            <person name="Li L.F."/>
            <person name="Wei W."/>
            <person name="Gao Y.C."/>
            <person name="Liu J.Z."/>
            <person name="Shao H.Z."/>
            <person name="Wang X."/>
            <person name="Wang C.C."/>
            <person name="Yang T.C."/>
            <person name="Huo Q.B."/>
            <person name="Li W."/>
            <person name="Chen H.Y."/>
            <person name="Chen S.E."/>
            <person name="Zhou L.G."/>
            <person name="Ni X.B."/>
            <person name="Tian J.H."/>
            <person name="Sheng Y."/>
            <person name="Liu T."/>
            <person name="Pan Y.S."/>
            <person name="Xia L.Y."/>
            <person name="Li J."/>
            <person name="Zhao F."/>
            <person name="Cao W.C."/>
        </authorList>
    </citation>
    <scope>NUCLEOTIDE SEQUENCE</scope>
    <source>
        <strain evidence="1">Rmic-2018</strain>
    </source>
</reference>
<dbReference type="EMBL" id="JABSTU010000001">
    <property type="protein sequence ID" value="KAH8041505.1"/>
    <property type="molecule type" value="Genomic_DNA"/>
</dbReference>
<evidence type="ECO:0000313" key="1">
    <source>
        <dbReference type="EMBL" id="KAH8041505.1"/>
    </source>
</evidence>
<reference evidence="1" key="2">
    <citation type="submission" date="2021-09" db="EMBL/GenBank/DDBJ databases">
        <authorList>
            <person name="Jia N."/>
            <person name="Wang J."/>
            <person name="Shi W."/>
            <person name="Du L."/>
            <person name="Sun Y."/>
            <person name="Zhan W."/>
            <person name="Jiang J."/>
            <person name="Wang Q."/>
            <person name="Zhang B."/>
            <person name="Ji P."/>
            <person name="Sakyi L.B."/>
            <person name="Cui X."/>
            <person name="Yuan T."/>
            <person name="Jiang B."/>
            <person name="Yang W."/>
            <person name="Lam T.T.-Y."/>
            <person name="Chang Q."/>
            <person name="Ding S."/>
            <person name="Wang X."/>
            <person name="Zhu J."/>
            <person name="Ruan X."/>
            <person name="Zhao L."/>
            <person name="Wei J."/>
            <person name="Que T."/>
            <person name="Du C."/>
            <person name="Cheng J."/>
            <person name="Dai P."/>
            <person name="Han X."/>
            <person name="Huang E."/>
            <person name="Gao Y."/>
            <person name="Liu J."/>
            <person name="Shao H."/>
            <person name="Ye R."/>
            <person name="Li L."/>
            <person name="Wei W."/>
            <person name="Wang X."/>
            <person name="Wang C."/>
            <person name="Huo Q."/>
            <person name="Li W."/>
            <person name="Guo W."/>
            <person name="Chen H."/>
            <person name="Chen S."/>
            <person name="Zhou L."/>
            <person name="Zhou L."/>
            <person name="Ni X."/>
            <person name="Tian J."/>
            <person name="Zhou Y."/>
            <person name="Sheng Y."/>
            <person name="Liu T."/>
            <person name="Pan Y."/>
            <person name="Xia L."/>
            <person name="Li J."/>
            <person name="Zhao F."/>
            <person name="Cao W."/>
        </authorList>
    </citation>
    <scope>NUCLEOTIDE SEQUENCE</scope>
    <source>
        <strain evidence="1">Rmic-2018</strain>
        <tissue evidence="1">Larvae</tissue>
    </source>
</reference>
<keyword evidence="2" id="KW-1185">Reference proteome</keyword>
<proteinExistence type="predicted"/>
<protein>
    <submittedName>
        <fullName evidence="1">Uncharacterized protein</fullName>
    </submittedName>
</protein>
<accession>A0A9J6F4K1</accession>
<comment type="caution">
    <text evidence="1">The sequence shown here is derived from an EMBL/GenBank/DDBJ whole genome shotgun (WGS) entry which is preliminary data.</text>
</comment>
<name>A0A9J6F4K1_RHIMP</name>
<dbReference type="AlphaFoldDB" id="A0A9J6F4K1"/>
<gene>
    <name evidence="1" type="ORF">HPB51_016950</name>
</gene>